<keyword evidence="2" id="KW-1185">Reference proteome</keyword>
<organism evidence="1 2">
    <name type="scientific">Nocardia cerradoensis</name>
    <dbReference type="NCBI Taxonomy" id="85688"/>
    <lineage>
        <taxon>Bacteria</taxon>
        <taxon>Bacillati</taxon>
        <taxon>Actinomycetota</taxon>
        <taxon>Actinomycetes</taxon>
        <taxon>Mycobacteriales</taxon>
        <taxon>Nocardiaceae</taxon>
        <taxon>Nocardia</taxon>
    </lineage>
</organism>
<dbReference type="Proteomes" id="UP000215506">
    <property type="component" value="Unassembled WGS sequence"/>
</dbReference>
<gene>
    <name evidence="1" type="ORF">B7C42_07459</name>
</gene>
<reference evidence="1 2" key="1">
    <citation type="submission" date="2017-07" db="EMBL/GenBank/DDBJ databases">
        <title>First draft Genome Sequence of Nocardia cerradoensis isolated from human infection.</title>
        <authorList>
            <person name="Carrasco G."/>
        </authorList>
    </citation>
    <scope>NUCLEOTIDE SEQUENCE [LARGE SCALE GENOMIC DNA]</scope>
    <source>
        <strain evidence="1 2">CNM20130759</strain>
    </source>
</reference>
<comment type="caution">
    <text evidence="1">The sequence shown here is derived from an EMBL/GenBank/DDBJ whole genome shotgun (WGS) entry which is preliminary data.</text>
</comment>
<name>A0A231GV64_9NOCA</name>
<dbReference type="EMBL" id="NGAF01000031">
    <property type="protein sequence ID" value="OXR40520.1"/>
    <property type="molecule type" value="Genomic_DNA"/>
</dbReference>
<accession>A0A231GV64</accession>
<evidence type="ECO:0000313" key="1">
    <source>
        <dbReference type="EMBL" id="OXR40520.1"/>
    </source>
</evidence>
<sequence>MFEDWPDPFNFRRTLDPPAPVLVDLATIFPTGADIGRPFGRNHIAMGIKAGGLVVTGKTHGYLHAWARAADGTWLGLVEFVVMTGNQQGRVRVQQWCPQRAISPQR</sequence>
<proteinExistence type="predicted"/>
<protein>
    <submittedName>
        <fullName evidence="1">Uncharacterized protein</fullName>
    </submittedName>
</protein>
<dbReference type="AlphaFoldDB" id="A0A231GV64"/>
<evidence type="ECO:0000313" key="2">
    <source>
        <dbReference type="Proteomes" id="UP000215506"/>
    </source>
</evidence>
<dbReference type="RefSeq" id="WP_223273916.1">
    <property type="nucleotide sequence ID" value="NZ_NGAF01000031.1"/>
</dbReference>